<feature type="compositionally biased region" description="Basic and acidic residues" evidence="4">
    <location>
        <begin position="727"/>
        <end position="754"/>
    </location>
</feature>
<protein>
    <recommendedName>
        <fullName evidence="3">Protein kintoun</fullName>
    </recommendedName>
    <alternativeName>
        <fullName evidence="3">Dynein assembly factor 2, axonemal homolog</fullName>
    </alternativeName>
</protein>
<evidence type="ECO:0000313" key="8">
    <source>
        <dbReference type="RefSeq" id="XP_030766942.1"/>
    </source>
</evidence>
<dbReference type="AlphaFoldDB" id="A0A6J2YUG7"/>
<dbReference type="InterPro" id="IPR041442">
    <property type="entry name" value="PIH1D1/2/3_CS-like"/>
</dbReference>
<evidence type="ECO:0000256" key="3">
    <source>
        <dbReference type="HAMAP-Rule" id="MF_03069"/>
    </source>
</evidence>
<feature type="domain" description="PIH1 N-terminal" evidence="5">
    <location>
        <begin position="41"/>
        <end position="201"/>
    </location>
</feature>
<dbReference type="PANTHER" id="PTHR22997">
    <property type="entry name" value="PIH1 DOMAIN-CONTAINING PROTEIN 1"/>
    <property type="match status" value="1"/>
</dbReference>
<evidence type="ECO:0000256" key="4">
    <source>
        <dbReference type="SAM" id="MobiDB-lite"/>
    </source>
</evidence>
<comment type="similarity">
    <text evidence="3">Belongs to the PIH1 family. Kintoun subfamily.</text>
</comment>
<evidence type="ECO:0000259" key="6">
    <source>
        <dbReference type="Pfam" id="PF18201"/>
    </source>
</evidence>
<feature type="domain" description="PIH1D1/2/3 CS-like" evidence="6">
    <location>
        <begin position="251"/>
        <end position="351"/>
    </location>
</feature>
<dbReference type="Pfam" id="PF18201">
    <property type="entry name" value="PIH1_CS"/>
    <property type="match status" value="1"/>
</dbReference>
<dbReference type="GeneID" id="115890757"/>
<dbReference type="InterPro" id="IPR050734">
    <property type="entry name" value="PIH1/Kintoun_subfamily"/>
</dbReference>
<dbReference type="InterPro" id="IPR034727">
    <property type="entry name" value="Kintoun"/>
</dbReference>
<feature type="region of interest" description="Disordered" evidence="4">
    <location>
        <begin position="681"/>
        <end position="754"/>
    </location>
</feature>
<reference evidence="8" key="1">
    <citation type="submission" date="2025-08" db="UniProtKB">
        <authorList>
            <consortium name="RefSeq"/>
        </authorList>
    </citation>
    <scope>IDENTIFICATION</scope>
    <source>
        <tissue evidence="8">Gonads</tissue>
    </source>
</reference>
<sequence length="754" mass="86471">MANSFDRLKELNLSRDEVNRIGEALKNDEFKKLLADYVEEIQDPKNRQIYEDEVKEIERERGQEVTFLHPTPGYVIKTSINGTQKGFINVCSNDNIDKPSSSPTFQDGARGLQWSLPHSLAPPHEDLDNKGVRCQVYDVLFHPDTLHLASKSTAFRSVLNNTALETVEKNFNVELDKKNLKFPKMTYKGVKRATILRKASKIKPSEKTPEEQEMFDRIYSEIDEQRSKNVHTPSPRKSKPRRNSNSEFSTYTTPKYLIKHRSHVDMQDFTENRDAKLNVAIPKELIIEIDLPLLKSSGDMNLDVTEKTVQVVSEKPAKYKLNLTLPYHVNESGGTAKFDKDLKKLMVTLPVRRKNSYELNRYDSGVESDPNCPGTPESEEEIEIVIENSDKPCDEVVKNGSGEDRTKVSDDFLDASDLYNLPEYTCNVFDNVVAFTFNVKNVDDKTVEKRLSREESLIKVKFTSISPSFYPTCYAFYVKFYQHKFIEEDVSIETWDNNVILQVPLLASEVEFKSYFCGLNQDDLKEKYIEEPAIINKVLEETEDEVKSQSDSSANTSPVHENRNSVTEETNKKVQSRAIDIMAMSYESSGDELSASSFSPRKSKGILKRISHNRSKFGRSVSESSLDDFVSSSYETCHHGSIDCVPEDVKEEDEEHMSCSLKKTVRFNDVIMKQLFRSNSSILGQKKKNQRKARNKKRAQERRYSESEASDVETSKKEGDIQTNDRSGLREESREKSMDYKKDDGDIFHFEMSN</sequence>
<evidence type="ECO:0000256" key="1">
    <source>
        <dbReference type="ARBA" id="ARBA00022490"/>
    </source>
</evidence>
<dbReference type="Pfam" id="PF08190">
    <property type="entry name" value="PIH1"/>
    <property type="match status" value="1"/>
</dbReference>
<comment type="function">
    <text evidence="3">Required for cytoplasmic pre-assembly of axonemal dyneins, thereby playing a central role in motility in cilia and flagella. Involved in pre-assembly of dynein arm complexes in the cytoplasm before intraflagellar transport loads them for the ciliary compartment.</text>
</comment>
<dbReference type="InParanoid" id="A0A6J2YUG7"/>
<keyword evidence="1 3" id="KW-0963">Cytoplasm</keyword>
<evidence type="ECO:0000256" key="2">
    <source>
        <dbReference type="ARBA" id="ARBA00024190"/>
    </source>
</evidence>
<name>A0A6J2YUG7_SITOR</name>
<evidence type="ECO:0000313" key="7">
    <source>
        <dbReference type="Proteomes" id="UP000504635"/>
    </source>
</evidence>
<feature type="compositionally biased region" description="Basic residues" evidence="4">
    <location>
        <begin position="685"/>
        <end position="700"/>
    </location>
</feature>
<dbReference type="Proteomes" id="UP000504635">
    <property type="component" value="Unplaced"/>
</dbReference>
<feature type="region of interest" description="Disordered" evidence="4">
    <location>
        <begin position="545"/>
        <end position="574"/>
    </location>
</feature>
<keyword evidence="7" id="KW-1185">Reference proteome</keyword>
<dbReference type="HAMAP" id="MF_03069">
    <property type="entry name" value="Kintoun"/>
    <property type="match status" value="1"/>
</dbReference>
<dbReference type="KEGG" id="soy:115890757"/>
<accession>A0A6J2YUG7</accession>
<dbReference type="PANTHER" id="PTHR22997:SF3">
    <property type="entry name" value="PROTEIN KINTOUN"/>
    <property type="match status" value="1"/>
</dbReference>
<dbReference type="GO" id="GO:0070286">
    <property type="term" value="P:axonemal dynein complex assembly"/>
    <property type="evidence" value="ECO:0007669"/>
    <property type="project" value="UniProtKB-UniRule"/>
</dbReference>
<dbReference type="GO" id="GO:0060285">
    <property type="term" value="P:cilium-dependent cell motility"/>
    <property type="evidence" value="ECO:0007669"/>
    <property type="project" value="UniProtKB-UniRule"/>
</dbReference>
<dbReference type="InterPro" id="IPR012981">
    <property type="entry name" value="PIH1_N"/>
</dbReference>
<comment type="subcellular location">
    <subcellularLocation>
        <location evidence="3">Cytoplasm</location>
    </subcellularLocation>
    <subcellularLocation>
        <location evidence="2">Dynein axonemal particle</location>
    </subcellularLocation>
</comment>
<gene>
    <name evidence="8" type="primary">LOC115890757</name>
</gene>
<dbReference type="OrthoDB" id="546764at2759"/>
<feature type="compositionally biased region" description="Polar residues" evidence="4">
    <location>
        <begin position="549"/>
        <end position="568"/>
    </location>
</feature>
<dbReference type="FunCoup" id="A0A6J2YUG7">
    <property type="interactions" value="359"/>
</dbReference>
<organism evidence="7 8">
    <name type="scientific">Sitophilus oryzae</name>
    <name type="common">Rice weevil</name>
    <name type="synonym">Curculio oryzae</name>
    <dbReference type="NCBI Taxonomy" id="7048"/>
    <lineage>
        <taxon>Eukaryota</taxon>
        <taxon>Metazoa</taxon>
        <taxon>Ecdysozoa</taxon>
        <taxon>Arthropoda</taxon>
        <taxon>Hexapoda</taxon>
        <taxon>Insecta</taxon>
        <taxon>Pterygota</taxon>
        <taxon>Neoptera</taxon>
        <taxon>Endopterygota</taxon>
        <taxon>Coleoptera</taxon>
        <taxon>Polyphaga</taxon>
        <taxon>Cucujiformia</taxon>
        <taxon>Curculionidae</taxon>
        <taxon>Dryophthorinae</taxon>
        <taxon>Sitophilus</taxon>
    </lineage>
</organism>
<dbReference type="RefSeq" id="XP_030766942.1">
    <property type="nucleotide sequence ID" value="XM_030911082.1"/>
</dbReference>
<proteinExistence type="inferred from homology"/>
<feature type="region of interest" description="Disordered" evidence="4">
    <location>
        <begin position="221"/>
        <end position="252"/>
    </location>
</feature>
<dbReference type="GO" id="GO:0120293">
    <property type="term" value="C:dynein axonemal particle"/>
    <property type="evidence" value="ECO:0007669"/>
    <property type="project" value="UniProtKB-SubCell"/>
</dbReference>
<feature type="compositionally biased region" description="Polar residues" evidence="4">
    <location>
        <begin position="243"/>
        <end position="252"/>
    </location>
</feature>
<evidence type="ECO:0000259" key="5">
    <source>
        <dbReference type="Pfam" id="PF08190"/>
    </source>
</evidence>